<dbReference type="Proteomes" id="UP001187734">
    <property type="component" value="Unassembled WGS sequence"/>
</dbReference>
<dbReference type="AlphaFoldDB" id="A0AAE8MD24"/>
<organism evidence="2 3">
    <name type="scientific">Fusarium torulosum</name>
    <dbReference type="NCBI Taxonomy" id="33205"/>
    <lineage>
        <taxon>Eukaryota</taxon>
        <taxon>Fungi</taxon>
        <taxon>Dikarya</taxon>
        <taxon>Ascomycota</taxon>
        <taxon>Pezizomycotina</taxon>
        <taxon>Sordariomycetes</taxon>
        <taxon>Hypocreomycetidae</taxon>
        <taxon>Hypocreales</taxon>
        <taxon>Nectriaceae</taxon>
        <taxon>Fusarium</taxon>
    </lineage>
</organism>
<name>A0AAE8MD24_9HYPO</name>
<dbReference type="EMBL" id="ONZP01000288">
    <property type="protein sequence ID" value="SPJ79922.1"/>
    <property type="molecule type" value="Genomic_DNA"/>
</dbReference>
<keyword evidence="1" id="KW-0472">Membrane</keyword>
<evidence type="ECO:0000313" key="3">
    <source>
        <dbReference type="Proteomes" id="UP001187734"/>
    </source>
</evidence>
<gene>
    <name evidence="2" type="ORF">FTOL_08313</name>
</gene>
<sequence length="94" mass="10502">MVFTCVRLKRVTVAYMCTISKLVIYVAWTIAMERATAAMNAGTRNNAVAGAVLFLIFVCKPAYQIFYNALTYTYMVEIWPYAERSCGIAPATVL</sequence>
<keyword evidence="1" id="KW-1133">Transmembrane helix</keyword>
<comment type="caution">
    <text evidence="2">The sequence shown here is derived from an EMBL/GenBank/DDBJ whole genome shotgun (WGS) entry which is preliminary data.</text>
</comment>
<proteinExistence type="predicted"/>
<evidence type="ECO:0000256" key="1">
    <source>
        <dbReference type="SAM" id="Phobius"/>
    </source>
</evidence>
<keyword evidence="1" id="KW-0812">Transmembrane</keyword>
<accession>A0AAE8MD24</accession>
<evidence type="ECO:0000313" key="2">
    <source>
        <dbReference type="EMBL" id="SPJ79922.1"/>
    </source>
</evidence>
<feature type="transmembrane region" description="Helical" evidence="1">
    <location>
        <begin position="12"/>
        <end position="31"/>
    </location>
</feature>
<protein>
    <submittedName>
        <fullName evidence="2">Uncharacterized protein</fullName>
    </submittedName>
</protein>
<reference evidence="2" key="1">
    <citation type="submission" date="2018-03" db="EMBL/GenBank/DDBJ databases">
        <authorList>
            <person name="Guldener U."/>
        </authorList>
    </citation>
    <scope>NUCLEOTIDE SEQUENCE</scope>
</reference>
<keyword evidence="3" id="KW-1185">Reference proteome</keyword>
<feature type="transmembrane region" description="Helical" evidence="1">
    <location>
        <begin position="51"/>
        <end position="70"/>
    </location>
</feature>